<dbReference type="EMBL" id="JAKEIP010000172">
    <property type="protein sequence ID" value="MCF1597839.1"/>
    <property type="molecule type" value="Genomic_DNA"/>
</dbReference>
<evidence type="ECO:0000256" key="2">
    <source>
        <dbReference type="SAM" id="Phobius"/>
    </source>
</evidence>
<keyword evidence="2" id="KW-1133">Transmembrane helix</keyword>
<proteinExistence type="predicted"/>
<gene>
    <name evidence="3" type="ORF">L0P92_30420</name>
</gene>
<evidence type="ECO:0000256" key="1">
    <source>
        <dbReference type="SAM" id="MobiDB-lite"/>
    </source>
</evidence>
<comment type="caution">
    <text evidence="3">The sequence shown here is derived from an EMBL/GenBank/DDBJ whole genome shotgun (WGS) entry which is preliminary data.</text>
</comment>
<evidence type="ECO:0008006" key="5">
    <source>
        <dbReference type="Google" id="ProtNLM"/>
    </source>
</evidence>
<keyword evidence="4" id="KW-1185">Reference proteome</keyword>
<sequence length="228" mass="24623">MPQTHTDSTTRTAGTSVGVLVRRTVRGASALRGGRSWRPTPYQVFGFAFFLVMSLAYWAVPLCCDAGQHAAVVERLKAGLLHPRHPMADLPGAGSPYYSPYAVAQGVFARLTGLGGWEVVRLAGALNLLVLLTGLGRLVRVLTPRPWAPVLALGAMTLLWGTERAWWSGYLNLMSMTGNLGYPSAFAIGLTFWAWALTGARARVPTRRGAGHRRPGRGRRAAPPPRPL</sequence>
<feature type="transmembrane region" description="Helical" evidence="2">
    <location>
        <begin position="119"/>
        <end position="139"/>
    </location>
</feature>
<dbReference type="AlphaFoldDB" id="A0A9X1Q4P2"/>
<keyword evidence="2" id="KW-0472">Membrane</keyword>
<name>A0A9X1Q4P2_STRM4</name>
<organism evidence="3 4">
    <name type="scientific">Streptomyces muensis</name>
    <dbReference type="NCBI Taxonomy" id="1077944"/>
    <lineage>
        <taxon>Bacteria</taxon>
        <taxon>Bacillati</taxon>
        <taxon>Actinomycetota</taxon>
        <taxon>Actinomycetes</taxon>
        <taxon>Kitasatosporales</taxon>
        <taxon>Streptomycetaceae</taxon>
        <taxon>Streptomyces</taxon>
    </lineage>
</organism>
<feature type="region of interest" description="Disordered" evidence="1">
    <location>
        <begin position="206"/>
        <end position="228"/>
    </location>
</feature>
<feature type="non-terminal residue" evidence="3">
    <location>
        <position position="228"/>
    </location>
</feature>
<feature type="transmembrane region" description="Helical" evidence="2">
    <location>
        <begin position="42"/>
        <end position="60"/>
    </location>
</feature>
<dbReference type="Proteomes" id="UP001139384">
    <property type="component" value="Unassembled WGS sequence"/>
</dbReference>
<protein>
    <recommendedName>
        <fullName evidence="5">Integral membrane protein</fullName>
    </recommendedName>
</protein>
<feature type="transmembrane region" description="Helical" evidence="2">
    <location>
        <begin position="146"/>
        <end position="162"/>
    </location>
</feature>
<feature type="compositionally biased region" description="Basic residues" evidence="1">
    <location>
        <begin position="206"/>
        <end position="220"/>
    </location>
</feature>
<evidence type="ECO:0000313" key="4">
    <source>
        <dbReference type="Proteomes" id="UP001139384"/>
    </source>
</evidence>
<evidence type="ECO:0000313" key="3">
    <source>
        <dbReference type="EMBL" id="MCF1597839.1"/>
    </source>
</evidence>
<keyword evidence="2" id="KW-0812">Transmembrane</keyword>
<reference evidence="3" key="1">
    <citation type="submission" date="2022-01" db="EMBL/GenBank/DDBJ databases">
        <title>Draft Genome Sequences of Seven Type Strains of the Genus Streptomyces.</title>
        <authorList>
            <person name="Aziz S."/>
            <person name="Coretto E."/>
            <person name="Chronakova A."/>
            <person name="Sproer C."/>
            <person name="Huber K."/>
            <person name="Nouioui I."/>
            <person name="Gross H."/>
        </authorList>
    </citation>
    <scope>NUCLEOTIDE SEQUENCE</scope>
    <source>
        <strain evidence="3">DSM 103493</strain>
    </source>
</reference>
<feature type="transmembrane region" description="Helical" evidence="2">
    <location>
        <begin position="182"/>
        <end position="204"/>
    </location>
</feature>
<accession>A0A9X1Q4P2</accession>